<accession>A0ABY9LI36</accession>
<sequence length="76" mass="9010">MKFYKTILFLSKTFVSWWMMYLLLTHYNDLDYQNMTQMLANQLLNPFVHSNGQAISFWRIIMVLGLALISFLKAIA</sequence>
<dbReference type="RefSeq" id="WP_306675912.1">
    <property type="nucleotide sequence ID" value="NZ_CP110509.1"/>
</dbReference>
<dbReference type="Proteomes" id="UP001238096">
    <property type="component" value="Chromosome"/>
</dbReference>
<evidence type="ECO:0000313" key="2">
    <source>
        <dbReference type="EMBL" id="WMB28491.1"/>
    </source>
</evidence>
<evidence type="ECO:0000313" key="3">
    <source>
        <dbReference type="Proteomes" id="UP001238096"/>
    </source>
</evidence>
<organism evidence="2 3">
    <name type="scientific">Streptococcus didelphis</name>
    <dbReference type="NCBI Taxonomy" id="102886"/>
    <lineage>
        <taxon>Bacteria</taxon>
        <taxon>Bacillati</taxon>
        <taxon>Bacillota</taxon>
        <taxon>Bacilli</taxon>
        <taxon>Lactobacillales</taxon>
        <taxon>Streptococcaceae</taxon>
        <taxon>Streptococcus</taxon>
    </lineage>
</organism>
<keyword evidence="3" id="KW-1185">Reference proteome</keyword>
<dbReference type="EMBL" id="CP110509">
    <property type="protein sequence ID" value="WMB28491.1"/>
    <property type="molecule type" value="Genomic_DNA"/>
</dbReference>
<protein>
    <submittedName>
        <fullName evidence="2">Uncharacterized protein</fullName>
    </submittedName>
</protein>
<proteinExistence type="predicted"/>
<keyword evidence="1" id="KW-0812">Transmembrane</keyword>
<reference evidence="3" key="1">
    <citation type="submission" date="2022-10" db="EMBL/GenBank/DDBJ databases">
        <title>Streptococcus didelphis as causative of fatal infections in opossums (Didelphis albiventris).</title>
        <authorList>
            <person name="Breyer G.M."/>
            <person name="Da Silva M.E.R.J."/>
            <person name="Siqueira F.M."/>
        </authorList>
    </citation>
    <scope>NUCLEOTIDE SEQUENCE [LARGE SCALE GENOMIC DNA]</scope>
    <source>
        <strain evidence="3">LBVP101/21</strain>
    </source>
</reference>
<keyword evidence="1" id="KW-1133">Transmembrane helix</keyword>
<evidence type="ECO:0000256" key="1">
    <source>
        <dbReference type="SAM" id="Phobius"/>
    </source>
</evidence>
<feature type="transmembrane region" description="Helical" evidence="1">
    <location>
        <begin position="7"/>
        <end position="27"/>
    </location>
</feature>
<keyword evidence="1" id="KW-0472">Membrane</keyword>
<feature type="transmembrane region" description="Helical" evidence="1">
    <location>
        <begin position="56"/>
        <end position="75"/>
    </location>
</feature>
<name>A0ABY9LI36_9STRE</name>
<gene>
    <name evidence="2" type="ORF">N1496_02660</name>
</gene>